<dbReference type="GO" id="GO:0016811">
    <property type="term" value="F:hydrolase activity, acting on carbon-nitrogen (but not peptide) bonds, in linear amides"/>
    <property type="evidence" value="ECO:0007669"/>
    <property type="project" value="TreeGrafter"/>
</dbReference>
<gene>
    <name evidence="2" type="ORF">CLV32_1118</name>
</gene>
<dbReference type="SUPFAM" id="SSF52317">
    <property type="entry name" value="Class I glutamine amidotransferase-like"/>
    <property type="match status" value="1"/>
</dbReference>
<feature type="signal peptide" evidence="1">
    <location>
        <begin position="1"/>
        <end position="20"/>
    </location>
</feature>
<dbReference type="Gene3D" id="3.40.50.10320">
    <property type="entry name" value="LmbE-like"/>
    <property type="match status" value="1"/>
</dbReference>
<dbReference type="EMBL" id="SNWM01000001">
    <property type="protein sequence ID" value="TDO24825.1"/>
    <property type="molecule type" value="Genomic_DNA"/>
</dbReference>
<feature type="chain" id="PRO_5020593491" evidence="1">
    <location>
        <begin position="21"/>
        <end position="814"/>
    </location>
</feature>
<dbReference type="SUPFAM" id="SSF102588">
    <property type="entry name" value="LmbE-like"/>
    <property type="match status" value="1"/>
</dbReference>
<dbReference type="InterPro" id="IPR024078">
    <property type="entry name" value="LmbE-like_dom_sf"/>
</dbReference>
<evidence type="ECO:0000313" key="2">
    <source>
        <dbReference type="EMBL" id="TDO24825.1"/>
    </source>
</evidence>
<accession>A0A4R6ISG1</accession>
<dbReference type="AlphaFoldDB" id="A0A4R6ISG1"/>
<dbReference type="InterPro" id="IPR003737">
    <property type="entry name" value="GlcNAc_PI_deacetylase-related"/>
</dbReference>
<dbReference type="CDD" id="cd03143">
    <property type="entry name" value="A4_beta-galactosidase_middle_domain"/>
    <property type="match status" value="1"/>
</dbReference>
<protein>
    <submittedName>
        <fullName evidence="2">GlcNAc-PI de-N-acetylase</fullName>
    </submittedName>
</protein>
<dbReference type="InterPro" id="IPR029062">
    <property type="entry name" value="Class_I_gatase-like"/>
</dbReference>
<sequence>MNFKAYLSCLLILVSGYLQAQVIPQLNAAEIKQGLESLQVTGSVLYMAAHPDDENTRLLAYLAKEMKVRTGYLSLTRGDGGQNLIGTEQADLLGVIRTQELLAARRMDGAEQFFTRANDFGFSKNPEESFKVWGKQKILGDAVWVIRNFKPDVIIARFPEDSRAGHGHHSASAILAREAFTAAADPKQFPEQLKYTTVWQAKRVVWNTFNFGGANTTSPDQLTLDVGGYNALLGKSYGEIAAESRSNHKSQGFGSAKQRGSALEYFSPIAGVPAKRDLFEGIDFSLNRYPQLAKAQQILKAINQNYQVANPSQSIAALLQLRTAVKGLPFKHQQLDELILACAGLFIETTVPRQAYALHDMIPVQVQAISRTPAGFPLKISIQTAKDAAPKLLVSNQQTVFTEQLSTDKIGLTQPYWLEKKHAIGSYEVDSLSKLGRPENPAPSIGSLLVTIGDQQISVQRPLVYKSTDPVRGELYQPLTIAPPITATLAEKAYVFNGNTERQLTVTVRSFKDNSTGTVSAEAPAGWTVSPQSIPVKFNKTGEEQTLTFHVKPGGQNASGTFALSVQTEGSTYHQGFLPLSYDHIPVQTLFPFADAKVERLDLKIAGKRIGYIAGAGDLTVPALRQIGYEVTVLTESQVLTADLSGFDAIVAGVRLYNINDHIAAMQTRLMEYVKNGGTYVVQYNVNAPLKIAELGPYPFKLSRDRVTEEDAVVTFLAPESPLLNFPNRITQKDFEGWVQERGIYFTTAMDAKYTPILSMHDTGEQANNGSLIVADYGKGKYIYTGLVFYRELPAGVPGAYRLFVNLLSAGAAK</sequence>
<dbReference type="Proteomes" id="UP000295499">
    <property type="component" value="Unassembled WGS sequence"/>
</dbReference>
<organism evidence="2 3">
    <name type="scientific">Pedobacter duraquae</name>
    <dbReference type="NCBI Taxonomy" id="425511"/>
    <lineage>
        <taxon>Bacteria</taxon>
        <taxon>Pseudomonadati</taxon>
        <taxon>Bacteroidota</taxon>
        <taxon>Sphingobacteriia</taxon>
        <taxon>Sphingobacteriales</taxon>
        <taxon>Sphingobacteriaceae</taxon>
        <taxon>Pedobacter</taxon>
    </lineage>
</organism>
<keyword evidence="3" id="KW-1185">Reference proteome</keyword>
<dbReference type="Pfam" id="PF02585">
    <property type="entry name" value="PIG-L"/>
    <property type="match status" value="1"/>
</dbReference>
<keyword evidence="1" id="KW-0732">Signal</keyword>
<evidence type="ECO:0000313" key="3">
    <source>
        <dbReference type="Proteomes" id="UP000295499"/>
    </source>
</evidence>
<reference evidence="2 3" key="1">
    <citation type="submission" date="2019-03" db="EMBL/GenBank/DDBJ databases">
        <title>Genomic Encyclopedia of Archaeal and Bacterial Type Strains, Phase II (KMG-II): from individual species to whole genera.</title>
        <authorList>
            <person name="Goeker M."/>
        </authorList>
    </citation>
    <scope>NUCLEOTIDE SEQUENCE [LARGE SCALE GENOMIC DNA]</scope>
    <source>
        <strain evidence="2 3">DSM 19034</strain>
    </source>
</reference>
<comment type="caution">
    <text evidence="2">The sequence shown here is derived from an EMBL/GenBank/DDBJ whole genome shotgun (WGS) entry which is preliminary data.</text>
</comment>
<evidence type="ECO:0000256" key="1">
    <source>
        <dbReference type="SAM" id="SignalP"/>
    </source>
</evidence>
<dbReference type="OrthoDB" id="9759749at2"/>
<dbReference type="RefSeq" id="WP_133553149.1">
    <property type="nucleotide sequence ID" value="NZ_SNWM01000001.1"/>
</dbReference>
<proteinExistence type="predicted"/>
<dbReference type="PANTHER" id="PTHR12993">
    <property type="entry name" value="N-ACETYLGLUCOSAMINYL-PHOSPHATIDYLINOSITOL DE-N-ACETYLASE-RELATED"/>
    <property type="match status" value="1"/>
</dbReference>
<name>A0A4R6ISG1_9SPHI</name>
<dbReference type="PANTHER" id="PTHR12993:SF11">
    <property type="entry name" value="N-ACETYLGLUCOSAMINYL-PHOSPHATIDYLINOSITOL DE-N-ACETYLASE"/>
    <property type="match status" value="1"/>
</dbReference>